<gene>
    <name evidence="6" type="ORF">H5982_08650</name>
    <name evidence="5" type="ORF">HNQ43_001047</name>
</gene>
<dbReference type="EMBL" id="JACJLU010000013">
    <property type="protein sequence ID" value="MBM6832153.1"/>
    <property type="molecule type" value="Genomic_DNA"/>
</dbReference>
<evidence type="ECO:0000256" key="1">
    <source>
        <dbReference type="ARBA" id="ARBA00023015"/>
    </source>
</evidence>
<dbReference type="PANTHER" id="PTHR42756:SF1">
    <property type="entry name" value="TRANSCRIPTIONAL REPRESSOR OF EMRAB OPERON"/>
    <property type="match status" value="1"/>
</dbReference>
<dbReference type="Gene3D" id="1.10.10.10">
    <property type="entry name" value="Winged helix-like DNA-binding domain superfamily/Winged helix DNA-binding domain"/>
    <property type="match status" value="1"/>
</dbReference>
<dbReference type="PANTHER" id="PTHR42756">
    <property type="entry name" value="TRANSCRIPTIONAL REGULATOR, MARR"/>
    <property type="match status" value="1"/>
</dbReference>
<dbReference type="PROSITE" id="PS01117">
    <property type="entry name" value="HTH_MARR_1"/>
    <property type="match status" value="1"/>
</dbReference>
<accession>A0A7W8D2X1</accession>
<dbReference type="SUPFAM" id="SSF46785">
    <property type="entry name" value="Winged helix' DNA-binding domain"/>
    <property type="match status" value="1"/>
</dbReference>
<dbReference type="EMBL" id="JACHHD010000009">
    <property type="protein sequence ID" value="MBB5184999.1"/>
    <property type="molecule type" value="Genomic_DNA"/>
</dbReference>
<reference evidence="5 7" key="1">
    <citation type="submission" date="2020-08" db="EMBL/GenBank/DDBJ databases">
        <title>Genomic Encyclopedia of Type Strains, Phase IV (KMG-IV): sequencing the most valuable type-strain genomes for metagenomic binning, comparative biology and taxonomic classification.</title>
        <authorList>
            <person name="Goeker M."/>
        </authorList>
    </citation>
    <scope>NUCLEOTIDE SEQUENCE [LARGE SCALE GENOMIC DNA]</scope>
    <source>
        <strain evidence="5 7">DSM 26963</strain>
    </source>
</reference>
<dbReference type="PROSITE" id="PS50995">
    <property type="entry name" value="HTH_MARR_2"/>
    <property type="match status" value="1"/>
</dbReference>
<evidence type="ECO:0000259" key="4">
    <source>
        <dbReference type="PROSITE" id="PS50995"/>
    </source>
</evidence>
<dbReference type="InterPro" id="IPR000835">
    <property type="entry name" value="HTH_MarR-typ"/>
</dbReference>
<dbReference type="RefSeq" id="WP_183375474.1">
    <property type="nucleotide sequence ID" value="NZ_CALVCN010000025.1"/>
</dbReference>
<keyword evidence="3" id="KW-0804">Transcription</keyword>
<dbReference type="Pfam" id="PF01047">
    <property type="entry name" value="MarR"/>
    <property type="match status" value="1"/>
</dbReference>
<keyword evidence="8" id="KW-1185">Reference proteome</keyword>
<keyword evidence="1" id="KW-0805">Transcription regulation</keyword>
<keyword evidence="2 5" id="KW-0238">DNA-binding</keyword>
<reference evidence="6" key="2">
    <citation type="submission" date="2020-08" db="EMBL/GenBank/DDBJ databases">
        <authorList>
            <person name="Cejkova D."/>
            <person name="Kubasova T."/>
            <person name="Jahodarova E."/>
            <person name="Rychlik I."/>
        </authorList>
    </citation>
    <scope>NUCLEOTIDE SEQUENCE</scope>
    <source>
        <strain evidence="6">An423</strain>
    </source>
</reference>
<sequence>MDKRKYGYGFYFKCIQSAIEKNMNETLKVFDLTASQEKVLRFLRWTKLERVSQKDIEEFYHISNPTVTGILNRLEQKGYIRRIQSQKDKRVHYIEATQKATEFQKVVNKNVREFESKISGNLTPEEQETLFVLLEKVAKNLIMDKEEEKHG</sequence>
<evidence type="ECO:0000313" key="7">
    <source>
        <dbReference type="Proteomes" id="UP000521313"/>
    </source>
</evidence>
<evidence type="ECO:0000256" key="2">
    <source>
        <dbReference type="ARBA" id="ARBA00023125"/>
    </source>
</evidence>
<name>A0A7W8D2X1_9FIRM</name>
<dbReference type="AlphaFoldDB" id="A0A7W8D2X1"/>
<evidence type="ECO:0000313" key="8">
    <source>
        <dbReference type="Proteomes" id="UP000775500"/>
    </source>
</evidence>
<feature type="domain" description="HTH marR-type" evidence="4">
    <location>
        <begin position="1"/>
        <end position="139"/>
    </location>
</feature>
<evidence type="ECO:0000256" key="3">
    <source>
        <dbReference type="ARBA" id="ARBA00023163"/>
    </source>
</evidence>
<dbReference type="SMART" id="SM00347">
    <property type="entry name" value="HTH_MARR"/>
    <property type="match status" value="1"/>
</dbReference>
<dbReference type="InterPro" id="IPR023187">
    <property type="entry name" value="Tscrpt_reg_MarR-type_CS"/>
</dbReference>
<evidence type="ECO:0000313" key="6">
    <source>
        <dbReference type="EMBL" id="MBM6832153.1"/>
    </source>
</evidence>
<dbReference type="Proteomes" id="UP000775500">
    <property type="component" value="Unassembled WGS sequence"/>
</dbReference>
<dbReference type="GO" id="GO:0003700">
    <property type="term" value="F:DNA-binding transcription factor activity"/>
    <property type="evidence" value="ECO:0007669"/>
    <property type="project" value="InterPro"/>
</dbReference>
<dbReference type="InterPro" id="IPR036388">
    <property type="entry name" value="WH-like_DNA-bd_sf"/>
</dbReference>
<comment type="caution">
    <text evidence="5">The sequence shown here is derived from an EMBL/GenBank/DDBJ whole genome shotgun (WGS) entry which is preliminary data.</text>
</comment>
<dbReference type="Proteomes" id="UP000521313">
    <property type="component" value="Unassembled WGS sequence"/>
</dbReference>
<dbReference type="InterPro" id="IPR036390">
    <property type="entry name" value="WH_DNA-bd_sf"/>
</dbReference>
<dbReference type="GO" id="GO:0003677">
    <property type="term" value="F:DNA binding"/>
    <property type="evidence" value="ECO:0007669"/>
    <property type="project" value="UniProtKB-KW"/>
</dbReference>
<organism evidence="5 7">
    <name type="scientific">Faecalicoccus acidiformans</name>
    <dbReference type="NCBI Taxonomy" id="915173"/>
    <lineage>
        <taxon>Bacteria</taxon>
        <taxon>Bacillati</taxon>
        <taxon>Bacillota</taxon>
        <taxon>Erysipelotrichia</taxon>
        <taxon>Erysipelotrichales</taxon>
        <taxon>Erysipelotrichaceae</taxon>
        <taxon>Faecalicoccus</taxon>
    </lineage>
</organism>
<reference evidence="6 8" key="3">
    <citation type="journal article" date="2021" name="Sci. Rep.">
        <title>The distribution of antibiotic resistance genes in chicken gut microbiota commensals.</title>
        <authorList>
            <person name="Juricova H."/>
            <person name="Matiasovicova J."/>
            <person name="Kubasova T."/>
            <person name="Cejkova D."/>
            <person name="Rychlik I."/>
        </authorList>
    </citation>
    <scope>NUCLEOTIDE SEQUENCE [LARGE SCALE GENOMIC DNA]</scope>
    <source>
        <strain evidence="6 8">An423</strain>
    </source>
</reference>
<dbReference type="PRINTS" id="PR00598">
    <property type="entry name" value="HTHMARR"/>
</dbReference>
<evidence type="ECO:0000313" key="5">
    <source>
        <dbReference type="EMBL" id="MBB5184999.1"/>
    </source>
</evidence>
<protein>
    <submittedName>
        <fullName evidence="5 6">MarR family transcriptional regulator</fullName>
    </submittedName>
</protein>
<proteinExistence type="predicted"/>